<dbReference type="InterPro" id="IPR011050">
    <property type="entry name" value="Pectin_lyase_fold/virulence"/>
</dbReference>
<reference evidence="8 9" key="1">
    <citation type="submission" date="2015-06" db="EMBL/GenBank/DDBJ databases">
        <title>Prevotella sp. 109, sp. nov., a novel member of the family Prevotellaceae isolated from human faeces.</title>
        <authorList>
            <person name="Shkoporov A.N."/>
            <person name="Chaplin A.V."/>
            <person name="Kafarskaia L.I."/>
            <person name="Efimov B.A."/>
        </authorList>
    </citation>
    <scope>NUCLEOTIDE SEQUENCE [LARGE SCALE GENOMIC DNA]</scope>
    <source>
        <strain evidence="8 9">109</strain>
    </source>
</reference>
<dbReference type="Proteomes" id="UP000036951">
    <property type="component" value="Unassembled WGS sequence"/>
</dbReference>
<dbReference type="PANTHER" id="PTHR31321:SF57">
    <property type="entry name" value="PECTINESTERASE 53-RELATED"/>
    <property type="match status" value="1"/>
</dbReference>
<evidence type="ECO:0000313" key="9">
    <source>
        <dbReference type="Proteomes" id="UP000036951"/>
    </source>
</evidence>
<proteinExistence type="inferred from homology"/>
<feature type="domain" description="Pectinesterase catalytic" evidence="5">
    <location>
        <begin position="639"/>
        <end position="919"/>
    </location>
</feature>
<comment type="similarity">
    <text evidence="1">Belongs to the pectinesterase family.</text>
</comment>
<comment type="caution">
    <text evidence="8">The sequence shown here is derived from an EMBL/GenBank/DDBJ whole genome shotgun (WGS) entry which is preliminary data.</text>
</comment>
<dbReference type="EMBL" id="LFQU01000040">
    <property type="protein sequence ID" value="KOO67032.1"/>
    <property type="molecule type" value="Genomic_DNA"/>
</dbReference>
<protein>
    <submittedName>
        <fullName evidence="8">Pectinesterase</fullName>
    </submittedName>
</protein>
<evidence type="ECO:0000256" key="1">
    <source>
        <dbReference type="ARBA" id="ARBA00008891"/>
    </source>
</evidence>
<dbReference type="GO" id="GO:0009279">
    <property type="term" value="C:cell outer membrane"/>
    <property type="evidence" value="ECO:0007669"/>
    <property type="project" value="TreeGrafter"/>
</dbReference>
<dbReference type="Pfam" id="PF13205">
    <property type="entry name" value="Big_5"/>
    <property type="match status" value="1"/>
</dbReference>
<evidence type="ECO:0000256" key="4">
    <source>
        <dbReference type="ARBA" id="ARBA00023085"/>
    </source>
</evidence>
<dbReference type="GO" id="GO:0042545">
    <property type="term" value="P:cell wall modification"/>
    <property type="evidence" value="ECO:0007669"/>
    <property type="project" value="InterPro"/>
</dbReference>
<name>A0A8E1QZB9_9BACT</name>
<evidence type="ECO:0000259" key="6">
    <source>
        <dbReference type="Pfam" id="PF13205"/>
    </source>
</evidence>
<dbReference type="InterPro" id="IPR000070">
    <property type="entry name" value="Pectinesterase_cat"/>
</dbReference>
<dbReference type="SUPFAM" id="SSF51126">
    <property type="entry name" value="Pectin lyase-like"/>
    <property type="match status" value="1"/>
</dbReference>
<dbReference type="InterPro" id="IPR044060">
    <property type="entry name" value="Bacterial_rp_domain"/>
</dbReference>
<feature type="domain" description="Bacterial repeat" evidence="7">
    <location>
        <begin position="199"/>
        <end position="273"/>
    </location>
</feature>
<dbReference type="AlphaFoldDB" id="A0A8E1QZB9"/>
<evidence type="ECO:0000259" key="7">
    <source>
        <dbReference type="Pfam" id="PF18998"/>
    </source>
</evidence>
<dbReference type="GO" id="GO:0030599">
    <property type="term" value="F:pectinesterase activity"/>
    <property type="evidence" value="ECO:0007669"/>
    <property type="project" value="InterPro"/>
</dbReference>
<evidence type="ECO:0000256" key="2">
    <source>
        <dbReference type="ARBA" id="ARBA00022729"/>
    </source>
</evidence>
<organism evidence="8 9">
    <name type="scientific">Xylanibacter rarus</name>
    <dbReference type="NCBI Taxonomy" id="1676614"/>
    <lineage>
        <taxon>Bacteria</taxon>
        <taxon>Pseudomonadati</taxon>
        <taxon>Bacteroidota</taxon>
        <taxon>Bacteroidia</taxon>
        <taxon>Bacteroidales</taxon>
        <taxon>Prevotellaceae</taxon>
        <taxon>Xylanibacter</taxon>
    </lineage>
</organism>
<accession>A0A8E1QZB9</accession>
<sequence length="1084" mass="117731">MKQLTVSAEKDESSQGISAKDATVAWPFNEGASNPTSAEASVPEALSSTGYTLGSKLTLNGTQKCDPEVMSKLEPTEKINNALDENSFISFAVVPKKGINFTPKKITFNAAKCGTSGGTMDIYAVSGDQKVAIASNVNPERNPAFSSYDYDLSQLGTLTDKLEIFIYVYNLNAGKQLAINNVSITADFEGTPVAVPVYTLSVKSGMEGAGNVSSNPSGTEFDEGTSITVTATENFGYHFQSWNNDKGEVVSTENPYTFEISENTSLTAVYTKNNVYALNLTLEGGANTNLVQFSPEGNVVDGVHYYEEGTDVKLTVLNNRILTFTNWEDNSTDAVREISMDGDKQVTATFSCADYIVGWDLYSDTPAKERAADYKAESDNAGLLSLRNAKGLTSSWLACGSEKGGQNGKYAARVWRDLSEKYYFEISFSTKEYSNIKLSASVGDDFNAHSIVNAEYSIDGQTYTKFGTYTLPYRAWAEGEFDLPADAAGQDRVYIRFMPDWTSELVGSESNLDGTAVAEIFVLADRNIVDDGEAPKLVSTLPADKAKDVTANGSVILTFNEKVVAAANDGKATLDGEEIVPTVSGKTVVYKYTGLKYSTDYTFILPAGAIEDRTGNAFEGVSLTFTTMERKQPEARVYDAVVAQDGTGDYTTVQAAVDAAPEGRVKPWLIFIKEGVYKEHVDVPESKPYLHFIGQDRNKVSISDDKLCGGDNALHVDVGATFVARAENLYFEGISFVNSYGVEQNAGPQALALNTKNDRLVFNNCGMYSYQDTWITPSDSHCRAYVKNCFIEGAVDFIYNNGDYYFDGDTLNIVRKDGGYIVAPSHNSDSKWGYVFMNNVITAPGVPSETSVWLGRPWHDQPKTVFINTKAEVTIPATGWYETMGAIPAIFADYNTVDGEGNPVDLSQRRSYYYYYADDDKTQKVEGYAKNSLTDEEAAQYTVKNVLSGDDNWQPEIITEACDAPVPVISKSEQTITWDAVPYAICYVITKNGSVEGFTTATSCSYTDGDEYLIQAVNEYGGLSKAGKASEGTVGIDGVEAGQAITVTGIYSADGVKLNTYRKGVNIVTGKTADGKVVSKTIVK</sequence>
<evidence type="ECO:0000259" key="5">
    <source>
        <dbReference type="Pfam" id="PF01095"/>
    </source>
</evidence>
<dbReference type="PANTHER" id="PTHR31321">
    <property type="entry name" value="ACYL-COA THIOESTER HYDROLASE YBHC-RELATED"/>
    <property type="match status" value="1"/>
</dbReference>
<feature type="domain" description="Bacterial repeat" evidence="7">
    <location>
        <begin position="297"/>
        <end position="351"/>
    </location>
</feature>
<evidence type="ECO:0000256" key="3">
    <source>
        <dbReference type="ARBA" id="ARBA00022801"/>
    </source>
</evidence>
<keyword evidence="9" id="KW-1185">Reference proteome</keyword>
<feature type="domain" description="SbsA Ig-like" evidence="6">
    <location>
        <begin position="531"/>
        <end position="627"/>
    </location>
</feature>
<keyword evidence="2" id="KW-0732">Signal</keyword>
<dbReference type="Gene3D" id="2.160.20.10">
    <property type="entry name" value="Single-stranded right-handed beta-helix, Pectin lyase-like"/>
    <property type="match status" value="1"/>
</dbReference>
<evidence type="ECO:0000313" key="8">
    <source>
        <dbReference type="EMBL" id="KOO67032.1"/>
    </source>
</evidence>
<dbReference type="InterPro" id="IPR012334">
    <property type="entry name" value="Pectin_lyas_fold"/>
</dbReference>
<gene>
    <name evidence="8" type="ORF">ACU52_13430</name>
</gene>
<dbReference type="Pfam" id="PF01095">
    <property type="entry name" value="Pectinesterase"/>
    <property type="match status" value="1"/>
</dbReference>
<keyword evidence="3" id="KW-0378">Hydrolase</keyword>
<keyword evidence="4" id="KW-0063">Aspartyl esterase</keyword>
<dbReference type="InterPro" id="IPR032812">
    <property type="entry name" value="SbsA_Ig"/>
</dbReference>
<dbReference type="Pfam" id="PF18998">
    <property type="entry name" value="Flg_new_2"/>
    <property type="match status" value="2"/>
</dbReference>